<name>A0AA38FCL0_TAXCH</name>
<evidence type="ECO:0008006" key="3">
    <source>
        <dbReference type="Google" id="ProtNLM"/>
    </source>
</evidence>
<dbReference type="InterPro" id="IPR008709">
    <property type="entry name" value="Neurochondrin"/>
</dbReference>
<dbReference type="Proteomes" id="UP000824469">
    <property type="component" value="Unassembled WGS sequence"/>
</dbReference>
<gene>
    <name evidence="1" type="ORF">KI387_012612</name>
</gene>
<accession>A0AA38FCL0</accession>
<evidence type="ECO:0000313" key="1">
    <source>
        <dbReference type="EMBL" id="KAH9301029.1"/>
    </source>
</evidence>
<proteinExistence type="predicted"/>
<feature type="non-terminal residue" evidence="1">
    <location>
        <position position="637"/>
    </location>
</feature>
<dbReference type="PANTHER" id="PTHR13109">
    <property type="entry name" value="NEUROCHONDRIN"/>
    <property type="match status" value="1"/>
</dbReference>
<dbReference type="PANTHER" id="PTHR13109:SF7">
    <property type="entry name" value="NEUROCHONDRIN"/>
    <property type="match status" value="1"/>
</dbReference>
<organism evidence="1 2">
    <name type="scientific">Taxus chinensis</name>
    <name type="common">Chinese yew</name>
    <name type="synonym">Taxus wallichiana var. chinensis</name>
    <dbReference type="NCBI Taxonomy" id="29808"/>
    <lineage>
        <taxon>Eukaryota</taxon>
        <taxon>Viridiplantae</taxon>
        <taxon>Streptophyta</taxon>
        <taxon>Embryophyta</taxon>
        <taxon>Tracheophyta</taxon>
        <taxon>Spermatophyta</taxon>
        <taxon>Pinopsida</taxon>
        <taxon>Pinidae</taxon>
        <taxon>Conifers II</taxon>
        <taxon>Cupressales</taxon>
        <taxon>Taxaceae</taxon>
        <taxon>Taxus</taxon>
    </lineage>
</organism>
<evidence type="ECO:0000313" key="2">
    <source>
        <dbReference type="Proteomes" id="UP000824469"/>
    </source>
</evidence>
<sequence>ASSNGLEECLKLLRGERDEQRLAGLLLATKFCQGDDKDSVIKVFNAMGIRFLDRLLMTGIGKSTGNIPNKDQQEAYLQLALTIFAAFCRVPELASLDDVISKVPIILEILSNKPEQSVSVECCECLLEIATASEKGFLALYEARALHTVATHVYHSPADSQSIQLAMRLMQFLLAKKPANIDISEYADQLAAMAVAIARLFAIQQTLLKFDALLVMSTLIASEYSAPIRNSLKLSSRDTAWPTYVRSGIATILQNRIVAYQKHLALVLAESMMEMFGEDWLIGPMELPREDGAVPSDRCLFLVLETTRVEVSVLINELARLKFEYSNNGISSLEEVTIRQRNLANCYALVENIIRLISNACERQDNYISESSMIKATIALNETVGVVIDFLLDAKAHDMTKGDDLLASVRVICRYLAETPSAYQIQFQQLLPYILIISGQNEERPFLSIQFLLPTLCQTTMDPDGCNVLVSCGGHKQVLEFLSILLEDVSEETIGTVLIACDTIMNILLKRDDIQARLLVDDFISVLPALAAWAAKQNDSTEIAMASSICTLALDLSSENSLSKIPKFQIQSLSTVSELIIRSLELFQRAEKSEILGDDHDLYDIIVSGCTCLMARYPSIRQAIGLSSWFQNVLQNR</sequence>
<dbReference type="SUPFAM" id="SSF48371">
    <property type="entry name" value="ARM repeat"/>
    <property type="match status" value="1"/>
</dbReference>
<reference evidence="1 2" key="1">
    <citation type="journal article" date="2021" name="Nat. Plants">
        <title>The Taxus genome provides insights into paclitaxel biosynthesis.</title>
        <authorList>
            <person name="Xiong X."/>
            <person name="Gou J."/>
            <person name="Liao Q."/>
            <person name="Li Y."/>
            <person name="Zhou Q."/>
            <person name="Bi G."/>
            <person name="Li C."/>
            <person name="Du R."/>
            <person name="Wang X."/>
            <person name="Sun T."/>
            <person name="Guo L."/>
            <person name="Liang H."/>
            <person name="Lu P."/>
            <person name="Wu Y."/>
            <person name="Zhang Z."/>
            <person name="Ro D.K."/>
            <person name="Shang Y."/>
            <person name="Huang S."/>
            <person name="Yan J."/>
        </authorList>
    </citation>
    <scope>NUCLEOTIDE SEQUENCE [LARGE SCALE GENOMIC DNA]</scope>
    <source>
        <strain evidence="1">Ta-2019</strain>
    </source>
</reference>
<dbReference type="AlphaFoldDB" id="A0AA38FCL0"/>
<keyword evidence="2" id="KW-1185">Reference proteome</keyword>
<comment type="caution">
    <text evidence="1">The sequence shown here is derived from an EMBL/GenBank/DDBJ whole genome shotgun (WGS) entry which is preliminary data.</text>
</comment>
<dbReference type="OMA" id="IVHYKKP"/>
<dbReference type="Pfam" id="PF05536">
    <property type="entry name" value="Neurochondrin"/>
    <property type="match status" value="1"/>
</dbReference>
<feature type="non-terminal residue" evidence="1">
    <location>
        <position position="1"/>
    </location>
</feature>
<dbReference type="InterPro" id="IPR016024">
    <property type="entry name" value="ARM-type_fold"/>
</dbReference>
<protein>
    <recommendedName>
        <fullName evidence="3">Neurochondrin</fullName>
    </recommendedName>
</protein>
<dbReference type="EMBL" id="JAHRHJ020000009">
    <property type="protein sequence ID" value="KAH9301029.1"/>
    <property type="molecule type" value="Genomic_DNA"/>
</dbReference>